<sequence>MGKSKSGEGNKWLKDRGEFDEEILSLADDASIIFENTGDLLKSMKNFAGSVGEQEKKHPYGKGSSAARTYGGGMKNSASAFTRSGDQFDKLFAACSAFKDHINSAILAKLISFKDIECKDVDQQMTQLKKAQKDYANKKGKKNPDPVMVEAAETSLKKLLEEAKGTLTKFNKVGCELLTQLSTDMKTGFDAYCEAGTSA</sequence>
<name>A0A2G5VFA4_9PELO</name>
<keyword evidence="2" id="KW-1185">Reference proteome</keyword>
<dbReference type="InterPro" id="IPR027267">
    <property type="entry name" value="AH/BAR_dom_sf"/>
</dbReference>
<evidence type="ECO:0000313" key="1">
    <source>
        <dbReference type="EMBL" id="PIC50458.1"/>
    </source>
</evidence>
<dbReference type="STRING" id="1611254.A0A2G5VFA4"/>
<dbReference type="OrthoDB" id="5780155at2759"/>
<evidence type="ECO:0008006" key="3">
    <source>
        <dbReference type="Google" id="ProtNLM"/>
    </source>
</evidence>
<dbReference type="Gene3D" id="1.20.1270.60">
    <property type="entry name" value="Arfaptin homology (AH) domain/BAR domain"/>
    <property type="match status" value="1"/>
</dbReference>
<protein>
    <recommendedName>
        <fullName evidence="3">BAR domain-containing protein</fullName>
    </recommendedName>
</protein>
<evidence type="ECO:0000313" key="2">
    <source>
        <dbReference type="Proteomes" id="UP000230233"/>
    </source>
</evidence>
<accession>A0A2G5VFA4</accession>
<dbReference type="AlphaFoldDB" id="A0A2G5VFA4"/>
<reference evidence="2" key="1">
    <citation type="submission" date="2017-10" db="EMBL/GenBank/DDBJ databases">
        <title>Rapid genome shrinkage in a self-fertile nematode reveals novel sperm competition proteins.</title>
        <authorList>
            <person name="Yin D."/>
            <person name="Schwarz E.M."/>
            <person name="Thomas C.G."/>
            <person name="Felde R.L."/>
            <person name="Korf I.F."/>
            <person name="Cutter A.D."/>
            <person name="Schartner C.M."/>
            <person name="Ralston E.J."/>
            <person name="Meyer B.J."/>
            <person name="Haag E.S."/>
        </authorList>
    </citation>
    <scope>NUCLEOTIDE SEQUENCE [LARGE SCALE GENOMIC DNA]</scope>
    <source>
        <strain evidence="2">JU1422</strain>
    </source>
</reference>
<gene>
    <name evidence="1" type="primary">Cni-Y106G6A.4</name>
    <name evidence="1" type="synonym">Cnig_chr_I.g1343</name>
    <name evidence="1" type="ORF">B9Z55_001343</name>
</gene>
<comment type="caution">
    <text evidence="1">The sequence shown here is derived from an EMBL/GenBank/DDBJ whole genome shotgun (WGS) entry which is preliminary data.</text>
</comment>
<dbReference type="Proteomes" id="UP000230233">
    <property type="component" value="Chromosome I"/>
</dbReference>
<proteinExistence type="predicted"/>
<dbReference type="SUPFAM" id="SSF103657">
    <property type="entry name" value="BAR/IMD domain-like"/>
    <property type="match status" value="1"/>
</dbReference>
<organism evidence="1 2">
    <name type="scientific">Caenorhabditis nigoni</name>
    <dbReference type="NCBI Taxonomy" id="1611254"/>
    <lineage>
        <taxon>Eukaryota</taxon>
        <taxon>Metazoa</taxon>
        <taxon>Ecdysozoa</taxon>
        <taxon>Nematoda</taxon>
        <taxon>Chromadorea</taxon>
        <taxon>Rhabditida</taxon>
        <taxon>Rhabditina</taxon>
        <taxon>Rhabditomorpha</taxon>
        <taxon>Rhabditoidea</taxon>
        <taxon>Rhabditidae</taxon>
        <taxon>Peloderinae</taxon>
        <taxon>Caenorhabditis</taxon>
    </lineage>
</organism>
<dbReference type="EMBL" id="PDUG01000001">
    <property type="protein sequence ID" value="PIC50458.1"/>
    <property type="molecule type" value="Genomic_DNA"/>
</dbReference>